<reference evidence="2" key="2">
    <citation type="submission" date="2015-01" db="EMBL/GenBank/DDBJ databases">
        <title>Evolutionary Origins and Diversification of the Mycorrhizal Mutualists.</title>
        <authorList>
            <consortium name="DOE Joint Genome Institute"/>
            <consortium name="Mycorrhizal Genomics Consortium"/>
            <person name="Kohler A."/>
            <person name="Kuo A."/>
            <person name="Nagy L.G."/>
            <person name="Floudas D."/>
            <person name="Copeland A."/>
            <person name="Barry K.W."/>
            <person name="Cichocki N."/>
            <person name="Veneault-Fourrey C."/>
            <person name="LaButti K."/>
            <person name="Lindquist E.A."/>
            <person name="Lipzen A."/>
            <person name="Lundell T."/>
            <person name="Morin E."/>
            <person name="Murat C."/>
            <person name="Riley R."/>
            <person name="Ohm R."/>
            <person name="Sun H."/>
            <person name="Tunlid A."/>
            <person name="Henrissat B."/>
            <person name="Grigoriev I.V."/>
            <person name="Hibbett D.S."/>
            <person name="Martin F."/>
        </authorList>
    </citation>
    <scope>NUCLEOTIDE SEQUENCE [LARGE SCALE GENOMIC DNA]</scope>
    <source>
        <strain evidence="2">h7</strain>
    </source>
</reference>
<dbReference type="STRING" id="686832.A0A0C2XB82"/>
<feature type="non-terminal residue" evidence="1">
    <location>
        <position position="140"/>
    </location>
</feature>
<gene>
    <name evidence="1" type="ORF">M413DRAFT_48192</name>
</gene>
<name>A0A0C2XB82_HEBCY</name>
<accession>A0A0C2XB82</accession>
<dbReference type="Proteomes" id="UP000053424">
    <property type="component" value="Unassembled WGS sequence"/>
</dbReference>
<feature type="non-terminal residue" evidence="1">
    <location>
        <position position="1"/>
    </location>
</feature>
<organism evidence="1 2">
    <name type="scientific">Hebeloma cylindrosporum</name>
    <dbReference type="NCBI Taxonomy" id="76867"/>
    <lineage>
        <taxon>Eukaryota</taxon>
        <taxon>Fungi</taxon>
        <taxon>Dikarya</taxon>
        <taxon>Basidiomycota</taxon>
        <taxon>Agaricomycotina</taxon>
        <taxon>Agaricomycetes</taxon>
        <taxon>Agaricomycetidae</taxon>
        <taxon>Agaricales</taxon>
        <taxon>Agaricineae</taxon>
        <taxon>Hymenogastraceae</taxon>
        <taxon>Hebeloma</taxon>
    </lineage>
</organism>
<dbReference type="EMBL" id="KN831827">
    <property type="protein sequence ID" value="KIM35213.1"/>
    <property type="molecule type" value="Genomic_DNA"/>
</dbReference>
<keyword evidence="2" id="KW-1185">Reference proteome</keyword>
<proteinExistence type="predicted"/>
<reference evidence="1 2" key="1">
    <citation type="submission" date="2014-04" db="EMBL/GenBank/DDBJ databases">
        <authorList>
            <consortium name="DOE Joint Genome Institute"/>
            <person name="Kuo A."/>
            <person name="Gay G."/>
            <person name="Dore J."/>
            <person name="Kohler A."/>
            <person name="Nagy L.G."/>
            <person name="Floudas D."/>
            <person name="Copeland A."/>
            <person name="Barry K.W."/>
            <person name="Cichocki N."/>
            <person name="Veneault-Fourrey C."/>
            <person name="LaButti K."/>
            <person name="Lindquist E.A."/>
            <person name="Lipzen A."/>
            <person name="Lundell T."/>
            <person name="Morin E."/>
            <person name="Murat C."/>
            <person name="Sun H."/>
            <person name="Tunlid A."/>
            <person name="Henrissat B."/>
            <person name="Grigoriev I.V."/>
            <person name="Hibbett D.S."/>
            <person name="Martin F."/>
            <person name="Nordberg H.P."/>
            <person name="Cantor M.N."/>
            <person name="Hua S.X."/>
        </authorList>
    </citation>
    <scope>NUCLEOTIDE SEQUENCE [LARGE SCALE GENOMIC DNA]</scope>
    <source>
        <strain evidence="2">h7</strain>
    </source>
</reference>
<evidence type="ECO:0000313" key="1">
    <source>
        <dbReference type="EMBL" id="KIM35213.1"/>
    </source>
</evidence>
<dbReference type="AlphaFoldDB" id="A0A0C2XB82"/>
<dbReference type="Gene3D" id="3.60.130.30">
    <property type="match status" value="1"/>
</dbReference>
<evidence type="ECO:0000313" key="2">
    <source>
        <dbReference type="Proteomes" id="UP000053424"/>
    </source>
</evidence>
<dbReference type="OrthoDB" id="3253621at2759"/>
<protein>
    <recommendedName>
        <fullName evidence="3">Prolyl 4-hydroxylase alpha subunit Fe(2+) 2OG dioxygenase domain-containing protein</fullName>
    </recommendedName>
</protein>
<sequence>GCFALWNSLVHGYYLRYLKILFEKMPELQRIFERSVFPAAAFNFGPNVWTHKHRDVLNCPFGWCAIQALGRFDPTKGGHLVLWELGLVVEFPPGSLILIPSATLTHSNTPIAEGDVRASFTQYCAGGLFWFVDYGFRKEE</sequence>
<dbReference type="HOGENOM" id="CLU_031314_1_0_1"/>
<evidence type="ECO:0008006" key="3">
    <source>
        <dbReference type="Google" id="ProtNLM"/>
    </source>
</evidence>